<keyword evidence="4 13" id="KW-0732">Signal</keyword>
<evidence type="ECO:0000256" key="8">
    <source>
        <dbReference type="ARBA" id="ARBA00023170"/>
    </source>
</evidence>
<dbReference type="PANTHER" id="PTHR25466:SF14">
    <property type="entry name" value="BUTYROPHILIN SUBFAMILY 2 MEMBER A2-LIKE-RELATED"/>
    <property type="match status" value="1"/>
</dbReference>
<feature type="domain" description="Ig-like" evidence="14">
    <location>
        <begin position="34"/>
        <end position="116"/>
    </location>
</feature>
<dbReference type="SMART" id="SM00409">
    <property type="entry name" value="IG"/>
    <property type="match status" value="2"/>
</dbReference>
<evidence type="ECO:0000256" key="12">
    <source>
        <dbReference type="SAM" id="Phobius"/>
    </source>
</evidence>
<keyword evidence="2" id="KW-1003">Cell membrane</keyword>
<evidence type="ECO:0000256" key="13">
    <source>
        <dbReference type="SAM" id="SignalP"/>
    </source>
</evidence>
<proteinExistence type="predicted"/>
<feature type="compositionally biased region" description="Polar residues" evidence="11">
    <location>
        <begin position="238"/>
        <end position="251"/>
    </location>
</feature>
<keyword evidence="10" id="KW-0393">Immunoglobulin domain</keyword>
<dbReference type="GO" id="GO:0009897">
    <property type="term" value="C:external side of plasma membrane"/>
    <property type="evidence" value="ECO:0007669"/>
    <property type="project" value="TreeGrafter"/>
</dbReference>
<keyword evidence="6 12" id="KW-0472">Membrane</keyword>
<dbReference type="GO" id="GO:0031295">
    <property type="term" value="P:T cell costimulation"/>
    <property type="evidence" value="ECO:0007669"/>
    <property type="project" value="TreeGrafter"/>
</dbReference>
<organism evidence="15 16">
    <name type="scientific">Culter alburnus</name>
    <name type="common">Topmouth culter</name>
    <dbReference type="NCBI Taxonomy" id="194366"/>
    <lineage>
        <taxon>Eukaryota</taxon>
        <taxon>Metazoa</taxon>
        <taxon>Chordata</taxon>
        <taxon>Craniata</taxon>
        <taxon>Vertebrata</taxon>
        <taxon>Euteleostomi</taxon>
        <taxon>Actinopterygii</taxon>
        <taxon>Neopterygii</taxon>
        <taxon>Teleostei</taxon>
        <taxon>Ostariophysi</taxon>
        <taxon>Cypriniformes</taxon>
        <taxon>Xenocyprididae</taxon>
        <taxon>Xenocypridinae</taxon>
        <taxon>Culter</taxon>
    </lineage>
</organism>
<evidence type="ECO:0000313" key="16">
    <source>
        <dbReference type="Proteomes" id="UP001479290"/>
    </source>
</evidence>
<dbReference type="SUPFAM" id="SSF48726">
    <property type="entry name" value="Immunoglobulin"/>
    <property type="match status" value="2"/>
</dbReference>
<dbReference type="Pfam" id="PF07686">
    <property type="entry name" value="V-set"/>
    <property type="match status" value="2"/>
</dbReference>
<keyword evidence="8" id="KW-0675">Receptor</keyword>
<dbReference type="InterPro" id="IPR003598">
    <property type="entry name" value="Ig_sub2"/>
</dbReference>
<evidence type="ECO:0000256" key="2">
    <source>
        <dbReference type="ARBA" id="ARBA00022475"/>
    </source>
</evidence>
<dbReference type="GO" id="GO:0007166">
    <property type="term" value="P:cell surface receptor signaling pathway"/>
    <property type="evidence" value="ECO:0007669"/>
    <property type="project" value="TreeGrafter"/>
</dbReference>
<evidence type="ECO:0000256" key="10">
    <source>
        <dbReference type="ARBA" id="ARBA00023319"/>
    </source>
</evidence>
<gene>
    <name evidence="15" type="ORF">ABG768_021749</name>
</gene>
<dbReference type="SMART" id="SM00408">
    <property type="entry name" value="IGc2"/>
    <property type="match status" value="2"/>
</dbReference>
<evidence type="ECO:0000256" key="9">
    <source>
        <dbReference type="ARBA" id="ARBA00023180"/>
    </source>
</evidence>
<dbReference type="PANTHER" id="PTHR25466">
    <property type="entry name" value="T-LYMPHOCYTE ACTIVATION ANTIGEN"/>
    <property type="match status" value="1"/>
</dbReference>
<dbReference type="InterPro" id="IPR013106">
    <property type="entry name" value="Ig_V-set"/>
</dbReference>
<protein>
    <recommendedName>
        <fullName evidence="14">Ig-like domain-containing protein</fullName>
    </recommendedName>
</protein>
<feature type="signal peptide" evidence="13">
    <location>
        <begin position="1"/>
        <end position="17"/>
    </location>
</feature>
<evidence type="ECO:0000256" key="3">
    <source>
        <dbReference type="ARBA" id="ARBA00022692"/>
    </source>
</evidence>
<dbReference type="InterPro" id="IPR003599">
    <property type="entry name" value="Ig_sub"/>
</dbReference>
<dbReference type="GO" id="GO:0006955">
    <property type="term" value="P:immune response"/>
    <property type="evidence" value="ECO:0007669"/>
    <property type="project" value="TreeGrafter"/>
</dbReference>
<dbReference type="InterPro" id="IPR036179">
    <property type="entry name" value="Ig-like_dom_sf"/>
</dbReference>
<dbReference type="SMART" id="SM00406">
    <property type="entry name" value="IGv"/>
    <property type="match status" value="2"/>
</dbReference>
<evidence type="ECO:0000256" key="4">
    <source>
        <dbReference type="ARBA" id="ARBA00022729"/>
    </source>
</evidence>
<dbReference type="GO" id="GO:0042102">
    <property type="term" value="P:positive regulation of T cell proliferation"/>
    <property type="evidence" value="ECO:0007669"/>
    <property type="project" value="TreeGrafter"/>
</dbReference>
<evidence type="ECO:0000256" key="11">
    <source>
        <dbReference type="SAM" id="MobiDB-lite"/>
    </source>
</evidence>
<keyword evidence="9" id="KW-0325">Glycoprotein</keyword>
<dbReference type="Gene3D" id="2.60.40.10">
    <property type="entry name" value="Immunoglobulins"/>
    <property type="match status" value="2"/>
</dbReference>
<dbReference type="Proteomes" id="UP001479290">
    <property type="component" value="Unassembled WGS sequence"/>
</dbReference>
<accession>A0AAW2AUX1</accession>
<evidence type="ECO:0000256" key="6">
    <source>
        <dbReference type="ARBA" id="ARBA00023136"/>
    </source>
</evidence>
<evidence type="ECO:0000256" key="1">
    <source>
        <dbReference type="ARBA" id="ARBA00004251"/>
    </source>
</evidence>
<dbReference type="PROSITE" id="PS51257">
    <property type="entry name" value="PROKAR_LIPOPROTEIN"/>
    <property type="match status" value="1"/>
</dbReference>
<feature type="domain" description="Ig-like" evidence="14">
    <location>
        <begin position="137"/>
        <end position="226"/>
    </location>
</feature>
<dbReference type="InterPro" id="IPR013783">
    <property type="entry name" value="Ig-like_fold"/>
</dbReference>
<dbReference type="PROSITE" id="PS50835">
    <property type="entry name" value="IG_LIKE"/>
    <property type="match status" value="2"/>
</dbReference>
<feature type="chain" id="PRO_5043430365" description="Ig-like domain-containing protein" evidence="13">
    <location>
        <begin position="18"/>
        <end position="348"/>
    </location>
</feature>
<dbReference type="EMBL" id="JAWDJR010000004">
    <property type="protein sequence ID" value="KAK9976544.1"/>
    <property type="molecule type" value="Genomic_DNA"/>
</dbReference>
<comment type="subcellular location">
    <subcellularLocation>
        <location evidence="1">Cell membrane</location>
        <topology evidence="1">Single-pass type I membrane protein</topology>
    </subcellularLocation>
</comment>
<reference evidence="15 16" key="1">
    <citation type="submission" date="2024-05" db="EMBL/GenBank/DDBJ databases">
        <title>A high-quality chromosomal-level genome assembly of Topmouth culter (Culter alburnus).</title>
        <authorList>
            <person name="Zhao H."/>
        </authorList>
    </citation>
    <scope>NUCLEOTIDE SEQUENCE [LARGE SCALE GENOMIC DNA]</scope>
    <source>
        <strain evidence="15">CATC2023</strain>
        <tissue evidence="15">Muscle</tissue>
    </source>
</reference>
<evidence type="ECO:0000256" key="7">
    <source>
        <dbReference type="ARBA" id="ARBA00023157"/>
    </source>
</evidence>
<keyword evidence="7" id="KW-1015">Disulfide bond</keyword>
<keyword evidence="3 12" id="KW-0812">Transmembrane</keyword>
<keyword evidence="5 12" id="KW-1133">Transmembrane helix</keyword>
<keyword evidence="16" id="KW-1185">Reference proteome</keyword>
<evidence type="ECO:0000256" key="5">
    <source>
        <dbReference type="ARBA" id="ARBA00022989"/>
    </source>
</evidence>
<dbReference type="InterPro" id="IPR007110">
    <property type="entry name" value="Ig-like_dom"/>
</dbReference>
<evidence type="ECO:0000259" key="14">
    <source>
        <dbReference type="PROSITE" id="PS50835"/>
    </source>
</evidence>
<comment type="caution">
    <text evidence="15">The sequence shown here is derived from an EMBL/GenBank/DDBJ whole genome shotgun (WGS) entry which is preliminary data.</text>
</comment>
<dbReference type="GO" id="GO:0071222">
    <property type="term" value="P:cellular response to lipopolysaccharide"/>
    <property type="evidence" value="ECO:0007669"/>
    <property type="project" value="TreeGrafter"/>
</dbReference>
<evidence type="ECO:0000313" key="15">
    <source>
        <dbReference type="EMBL" id="KAK9976544.1"/>
    </source>
</evidence>
<name>A0AAW2AUX1_CULAL</name>
<dbReference type="InterPro" id="IPR051713">
    <property type="entry name" value="T-cell_Activation_Regulation"/>
</dbReference>
<sequence length="348" mass="39835">MRDHLYLFFFMIQFSTGCILSDERQTIEITGYTGGSVVLPCSCAHPQSTAITFTWRFQHSGRGWIKVFEDEEYSGRRVLFNESSPQNLSLLISDLRKEDQGYYMCKTEQYTSIHLTVKGCDLVQSTEKLIAVTGYAGESVVLPCSCSELLAKPEQIRWMYFVEKTYKEIYPNEKIEKHKNRVKLLNQTSPGNLSLHISALTAEDEGDYYCSVSSQTVSYRLRVEVTLRTEKPHIHTSISLSTLQPSHQTQELEPPQQPHQTPQYVFILLGVILSVLLLALLAFIYWRCRGGRNVKMVTRDEEELNREQDNQDDVTYSAVVHVKTAATPAHIESDPAEHTEYAPIKVRR</sequence>
<feature type="region of interest" description="Disordered" evidence="11">
    <location>
        <begin position="238"/>
        <end position="257"/>
    </location>
</feature>
<feature type="transmembrane region" description="Helical" evidence="12">
    <location>
        <begin position="264"/>
        <end position="286"/>
    </location>
</feature>
<dbReference type="GO" id="GO:0042130">
    <property type="term" value="P:negative regulation of T cell proliferation"/>
    <property type="evidence" value="ECO:0007669"/>
    <property type="project" value="TreeGrafter"/>
</dbReference>
<dbReference type="AlphaFoldDB" id="A0AAW2AUX1"/>